<dbReference type="GeneID" id="100376875"/>
<comment type="cofactor">
    <cofactor evidence="1">
        <name>Cu(2+)</name>
        <dbReference type="ChEBI" id="CHEBI:29036"/>
    </cofactor>
</comment>
<dbReference type="InterPro" id="IPR008922">
    <property type="entry name" value="Di-copper_centre_dom_sf"/>
</dbReference>
<dbReference type="InterPro" id="IPR002227">
    <property type="entry name" value="Tyrosinase_Cu-bd"/>
</dbReference>
<evidence type="ECO:0000256" key="11">
    <source>
        <dbReference type="ARBA" id="ARBA00039304"/>
    </source>
</evidence>
<evidence type="ECO:0000259" key="17">
    <source>
        <dbReference type="PROSITE" id="PS00498"/>
    </source>
</evidence>
<evidence type="ECO:0000256" key="12">
    <source>
        <dbReference type="ARBA" id="ARBA00042251"/>
    </source>
</evidence>
<evidence type="ECO:0000313" key="19">
    <source>
        <dbReference type="RefSeq" id="XP_006817095.1"/>
    </source>
</evidence>
<feature type="transmembrane region" description="Helical" evidence="14">
    <location>
        <begin position="555"/>
        <end position="574"/>
    </location>
</feature>
<evidence type="ECO:0000259" key="16">
    <source>
        <dbReference type="PROSITE" id="PS00497"/>
    </source>
</evidence>
<evidence type="ECO:0000256" key="1">
    <source>
        <dbReference type="ARBA" id="ARBA00001973"/>
    </source>
</evidence>
<dbReference type="PROSITE" id="PS00497">
    <property type="entry name" value="TYROSINASE_1"/>
    <property type="match status" value="1"/>
</dbReference>
<evidence type="ECO:0000256" key="14">
    <source>
        <dbReference type="SAM" id="Phobius"/>
    </source>
</evidence>
<proteinExistence type="predicted"/>
<organism evidence="18 19">
    <name type="scientific">Saccoglossus kowalevskii</name>
    <name type="common">Acorn worm</name>
    <dbReference type="NCBI Taxonomy" id="10224"/>
    <lineage>
        <taxon>Eukaryota</taxon>
        <taxon>Metazoa</taxon>
        <taxon>Hemichordata</taxon>
        <taxon>Enteropneusta</taxon>
        <taxon>Harrimaniidae</taxon>
        <taxon>Saccoglossus</taxon>
    </lineage>
</organism>
<keyword evidence="7" id="KW-0186">Copper</keyword>
<dbReference type="InterPro" id="IPR002049">
    <property type="entry name" value="LE_dom"/>
</dbReference>
<keyword evidence="10" id="KW-0325">Glycoprotein</keyword>
<evidence type="ECO:0000256" key="9">
    <source>
        <dbReference type="ARBA" id="ARBA00023136"/>
    </source>
</evidence>
<dbReference type="EC" id="1.14.18.1" evidence="2"/>
<keyword evidence="8" id="KW-0503">Monooxygenase</keyword>
<dbReference type="InterPro" id="IPR050316">
    <property type="entry name" value="Tyrosinase/Hemocyanin"/>
</dbReference>
<evidence type="ECO:0000256" key="5">
    <source>
        <dbReference type="ARBA" id="ARBA00022729"/>
    </source>
</evidence>
<sequence length="598" mass="67455">MAADFQLRTVLLSTLFFKCSGQFPKVCVSPESLSSKECCPQPVGYDSKCGGPGRGACVDLSPPKADDSSQFGGDLDRLAWPSTFFTRACKCDGNFDGYDCSQCKFGYKGTECDKENRVTRRNILSMSQSEVKKFRSYLLNAKDKISDYQIATSLYIDMLNGDNPLFNNVNEYDRFVWNHYYAARENIRRPAGVNDGSTIIDFAHAGPAFLTWHRAYLLLFERMIQQVNNDDDFAIPYWDWSGAPNCEICTEEYMGENSPSPPHNILGEFSGWKDLCSDFQRFHDIGLICSNVDNSNLPSITRHPGSNKVLDELPSLDALYYTLSMTDYDTRPLVPTLNVSISSHCSFRNILEGFADSERQTGLFAPFGLQSQNRVHSYLNGTMGIVASSPNDPMFWLHHSNVDRIMEKWIRRYNVNTNHYPPKDSTPVGQEADSYMVPFFPVMKNGEFLQKSQVFGYTYDNVDSEGKPISALEKEREDQSIDRMQGCVLSPLDADLQLDLGIPEITAILNLKPWKALKMKNVNKNDGNDVFKTFNHPSADQQHSDGARKPPTGTISVAVVVIVLLIASSAFISIKGRNVYHRYRGYQPIREMDTDKKL</sequence>
<dbReference type="RefSeq" id="XP_006817095.1">
    <property type="nucleotide sequence ID" value="XM_006817032.1"/>
</dbReference>
<feature type="domain" description="Tyrosinase copper-binding" evidence="17">
    <location>
        <begin position="392"/>
        <end position="403"/>
    </location>
</feature>
<keyword evidence="18" id="KW-1185">Reference proteome</keyword>
<feature type="chain" id="PRO_5045822370" description="Tyrosinase" evidence="15">
    <location>
        <begin position="22"/>
        <end position="598"/>
    </location>
</feature>
<keyword evidence="6" id="KW-0560">Oxidoreductase</keyword>
<dbReference type="PRINTS" id="PR00092">
    <property type="entry name" value="TYROSINASE"/>
</dbReference>
<keyword evidence="4" id="KW-0479">Metal-binding</keyword>
<evidence type="ECO:0000256" key="13">
    <source>
        <dbReference type="ARBA" id="ARBA00046288"/>
    </source>
</evidence>
<evidence type="ECO:0000256" key="2">
    <source>
        <dbReference type="ARBA" id="ARBA00011906"/>
    </source>
</evidence>
<name>A0ABM0MAQ4_SACKO</name>
<evidence type="ECO:0000256" key="7">
    <source>
        <dbReference type="ARBA" id="ARBA00023008"/>
    </source>
</evidence>
<dbReference type="Pfam" id="PF00053">
    <property type="entry name" value="EGF_laminin"/>
    <property type="match status" value="1"/>
</dbReference>
<dbReference type="Gene3D" id="1.10.1280.10">
    <property type="entry name" value="Di-copper center containing domain from catechol oxidase"/>
    <property type="match status" value="1"/>
</dbReference>
<feature type="domain" description="Tyrosinase copper-binding" evidence="16">
    <location>
        <begin position="204"/>
        <end position="221"/>
    </location>
</feature>
<evidence type="ECO:0000256" key="10">
    <source>
        <dbReference type="ARBA" id="ARBA00023180"/>
    </source>
</evidence>
<keyword evidence="14" id="KW-1133">Transmembrane helix</keyword>
<evidence type="ECO:0000256" key="4">
    <source>
        <dbReference type="ARBA" id="ARBA00022723"/>
    </source>
</evidence>
<evidence type="ECO:0000256" key="6">
    <source>
        <dbReference type="ARBA" id="ARBA00023002"/>
    </source>
</evidence>
<dbReference type="PROSITE" id="PS00498">
    <property type="entry name" value="TYROSINASE_2"/>
    <property type="match status" value="1"/>
</dbReference>
<keyword evidence="9 14" id="KW-0472">Membrane</keyword>
<dbReference type="Pfam" id="PF00264">
    <property type="entry name" value="Tyrosinase"/>
    <property type="match status" value="1"/>
</dbReference>
<dbReference type="PANTHER" id="PTHR11474">
    <property type="entry name" value="TYROSINASE FAMILY MEMBER"/>
    <property type="match status" value="1"/>
</dbReference>
<dbReference type="SUPFAM" id="SSF48056">
    <property type="entry name" value="Di-copper centre-containing domain"/>
    <property type="match status" value="1"/>
</dbReference>
<dbReference type="Proteomes" id="UP000694865">
    <property type="component" value="Unplaced"/>
</dbReference>
<accession>A0ABM0MAQ4</accession>
<feature type="signal peptide" evidence="15">
    <location>
        <begin position="1"/>
        <end position="21"/>
    </location>
</feature>
<comment type="subcellular location">
    <subcellularLocation>
        <location evidence="13">Endomembrane system</location>
        <topology evidence="13">Single-pass type I membrane protein</topology>
    </subcellularLocation>
</comment>
<evidence type="ECO:0000256" key="15">
    <source>
        <dbReference type="SAM" id="SignalP"/>
    </source>
</evidence>
<protein>
    <recommendedName>
        <fullName evidence="11">Tyrosinase</fullName>
        <ecNumber evidence="2">1.14.18.1</ecNumber>
    </recommendedName>
    <alternativeName>
        <fullName evidence="12">Monophenol monooxygenase</fullName>
    </alternativeName>
</protein>
<keyword evidence="3 14" id="KW-0812">Transmembrane</keyword>
<reference evidence="19" key="1">
    <citation type="submission" date="2025-08" db="UniProtKB">
        <authorList>
            <consortium name="RefSeq"/>
        </authorList>
    </citation>
    <scope>IDENTIFICATION</scope>
    <source>
        <tissue evidence="19">Testes</tissue>
    </source>
</reference>
<gene>
    <name evidence="19" type="primary">LOC100376875</name>
</gene>
<evidence type="ECO:0000256" key="3">
    <source>
        <dbReference type="ARBA" id="ARBA00022692"/>
    </source>
</evidence>
<evidence type="ECO:0000256" key="8">
    <source>
        <dbReference type="ARBA" id="ARBA00023033"/>
    </source>
</evidence>
<evidence type="ECO:0000313" key="18">
    <source>
        <dbReference type="Proteomes" id="UP000694865"/>
    </source>
</evidence>
<keyword evidence="5 15" id="KW-0732">Signal</keyword>
<dbReference type="PANTHER" id="PTHR11474:SF124">
    <property type="entry name" value="TYROSINASE"/>
    <property type="match status" value="1"/>
</dbReference>